<dbReference type="EMBL" id="AP025314">
    <property type="protein sequence ID" value="BDD09156.1"/>
    <property type="molecule type" value="Genomic_DNA"/>
</dbReference>
<evidence type="ECO:0000313" key="3">
    <source>
        <dbReference type="Proteomes" id="UP001348817"/>
    </source>
</evidence>
<evidence type="ECO:0000256" key="1">
    <source>
        <dbReference type="SAM" id="Phobius"/>
    </source>
</evidence>
<protein>
    <submittedName>
        <fullName evidence="2">Uncharacterized protein</fullName>
    </submittedName>
</protein>
<feature type="transmembrane region" description="Helical" evidence="1">
    <location>
        <begin position="48"/>
        <end position="66"/>
    </location>
</feature>
<dbReference type="AlphaFoldDB" id="A0AAU9CAH1"/>
<dbReference type="Proteomes" id="UP001348817">
    <property type="component" value="Chromosome"/>
</dbReference>
<reference evidence="2 3" key="1">
    <citation type="submission" date="2021-12" db="EMBL/GenBank/DDBJ databases">
        <title>Genome sequencing of bacteria with rrn-lacking chromosome and rrn-plasmid.</title>
        <authorList>
            <person name="Anda M."/>
            <person name="Iwasaki W."/>
        </authorList>
    </citation>
    <scope>NUCLEOTIDE SEQUENCE [LARGE SCALE GENOMIC DNA]</scope>
    <source>
        <strain evidence="2 3">DSM 100852</strain>
    </source>
</reference>
<proteinExistence type="predicted"/>
<name>A0AAU9CAH1_9BACT</name>
<dbReference type="RefSeq" id="WP_338394371.1">
    <property type="nucleotide sequence ID" value="NZ_AP025314.1"/>
</dbReference>
<keyword evidence="1" id="KW-0812">Transmembrane</keyword>
<feature type="transmembrane region" description="Helical" evidence="1">
    <location>
        <begin position="86"/>
        <end position="105"/>
    </location>
</feature>
<evidence type="ECO:0000313" key="2">
    <source>
        <dbReference type="EMBL" id="BDD09156.1"/>
    </source>
</evidence>
<keyword evidence="3" id="KW-1185">Reference proteome</keyword>
<keyword evidence="1" id="KW-1133">Transmembrane helix</keyword>
<sequence>MIGLELTYDEKCRCAEDEFCYFIQHVDHFTEEERNAIRRHILEKRITGALYVSSILAGWSVVAAWVDALLLPGVAIYSIFTGEFSWQVLAPVLGFWLANATLKFIYVRISLRQTINVWKSFLSILPYAGSLVLMADYLKDEPLLRKAVLLFIKNRRKMVVRRVKGFFRAGN</sequence>
<accession>A0AAU9CAH1</accession>
<dbReference type="KEGG" id="fax:FUAX_15880"/>
<gene>
    <name evidence="2" type="ORF">FUAX_15880</name>
</gene>
<keyword evidence="1" id="KW-0472">Membrane</keyword>
<organism evidence="2 3">
    <name type="scientific">Fulvitalea axinellae</name>
    <dbReference type="NCBI Taxonomy" id="1182444"/>
    <lineage>
        <taxon>Bacteria</taxon>
        <taxon>Pseudomonadati</taxon>
        <taxon>Bacteroidota</taxon>
        <taxon>Cytophagia</taxon>
        <taxon>Cytophagales</taxon>
        <taxon>Persicobacteraceae</taxon>
        <taxon>Fulvitalea</taxon>
    </lineage>
</organism>